<dbReference type="EMBL" id="MU864032">
    <property type="protein sequence ID" value="KAK4194950.1"/>
    <property type="molecule type" value="Genomic_DNA"/>
</dbReference>
<organism evidence="1 2">
    <name type="scientific">Triangularia verruculosa</name>
    <dbReference type="NCBI Taxonomy" id="2587418"/>
    <lineage>
        <taxon>Eukaryota</taxon>
        <taxon>Fungi</taxon>
        <taxon>Dikarya</taxon>
        <taxon>Ascomycota</taxon>
        <taxon>Pezizomycotina</taxon>
        <taxon>Sordariomycetes</taxon>
        <taxon>Sordariomycetidae</taxon>
        <taxon>Sordariales</taxon>
        <taxon>Podosporaceae</taxon>
        <taxon>Triangularia</taxon>
    </lineage>
</organism>
<dbReference type="Proteomes" id="UP001303160">
    <property type="component" value="Unassembled WGS sequence"/>
</dbReference>
<evidence type="ECO:0000313" key="1">
    <source>
        <dbReference type="EMBL" id="KAK4194950.1"/>
    </source>
</evidence>
<comment type="caution">
    <text evidence="1">The sequence shown here is derived from an EMBL/GenBank/DDBJ whole genome shotgun (WGS) entry which is preliminary data.</text>
</comment>
<protein>
    <submittedName>
        <fullName evidence="1">Uncharacterized protein</fullName>
    </submittedName>
</protein>
<gene>
    <name evidence="1" type="ORF">QBC40DRAFT_289880</name>
</gene>
<feature type="non-terminal residue" evidence="1">
    <location>
        <position position="99"/>
    </location>
</feature>
<reference evidence="1" key="1">
    <citation type="journal article" date="2023" name="Mol. Phylogenet. Evol.">
        <title>Genome-scale phylogeny and comparative genomics of the fungal order Sordariales.</title>
        <authorList>
            <person name="Hensen N."/>
            <person name="Bonometti L."/>
            <person name="Westerberg I."/>
            <person name="Brannstrom I.O."/>
            <person name="Guillou S."/>
            <person name="Cros-Aarteil S."/>
            <person name="Calhoun S."/>
            <person name="Haridas S."/>
            <person name="Kuo A."/>
            <person name="Mondo S."/>
            <person name="Pangilinan J."/>
            <person name="Riley R."/>
            <person name="LaButti K."/>
            <person name="Andreopoulos B."/>
            <person name="Lipzen A."/>
            <person name="Chen C."/>
            <person name="Yan M."/>
            <person name="Daum C."/>
            <person name="Ng V."/>
            <person name="Clum A."/>
            <person name="Steindorff A."/>
            <person name="Ohm R.A."/>
            <person name="Martin F."/>
            <person name="Silar P."/>
            <person name="Natvig D.O."/>
            <person name="Lalanne C."/>
            <person name="Gautier V."/>
            <person name="Ament-Velasquez S.L."/>
            <person name="Kruys A."/>
            <person name="Hutchinson M.I."/>
            <person name="Powell A.J."/>
            <person name="Barry K."/>
            <person name="Miller A.N."/>
            <person name="Grigoriev I.V."/>
            <person name="Debuchy R."/>
            <person name="Gladieux P."/>
            <person name="Hiltunen Thoren M."/>
            <person name="Johannesson H."/>
        </authorList>
    </citation>
    <scope>NUCLEOTIDE SEQUENCE</scope>
    <source>
        <strain evidence="1">CBS 315.58</strain>
    </source>
</reference>
<proteinExistence type="predicted"/>
<reference evidence="1" key="2">
    <citation type="submission" date="2023-05" db="EMBL/GenBank/DDBJ databases">
        <authorList>
            <consortium name="Lawrence Berkeley National Laboratory"/>
            <person name="Steindorff A."/>
            <person name="Hensen N."/>
            <person name="Bonometti L."/>
            <person name="Westerberg I."/>
            <person name="Brannstrom I.O."/>
            <person name="Guillou S."/>
            <person name="Cros-Aarteil S."/>
            <person name="Calhoun S."/>
            <person name="Haridas S."/>
            <person name="Kuo A."/>
            <person name="Mondo S."/>
            <person name="Pangilinan J."/>
            <person name="Riley R."/>
            <person name="Labutti K."/>
            <person name="Andreopoulos B."/>
            <person name="Lipzen A."/>
            <person name="Chen C."/>
            <person name="Yanf M."/>
            <person name="Daum C."/>
            <person name="Ng V."/>
            <person name="Clum A."/>
            <person name="Ohm R."/>
            <person name="Martin F."/>
            <person name="Silar P."/>
            <person name="Natvig D."/>
            <person name="Lalanne C."/>
            <person name="Gautier V."/>
            <person name="Ament-Velasquez S.L."/>
            <person name="Kruys A."/>
            <person name="Hutchinson M.I."/>
            <person name="Powell A.J."/>
            <person name="Barry K."/>
            <person name="Miller A.N."/>
            <person name="Grigoriev I.V."/>
            <person name="Debuchy R."/>
            <person name="Gladieux P."/>
            <person name="Thoren M.H."/>
            <person name="Johannesson H."/>
        </authorList>
    </citation>
    <scope>NUCLEOTIDE SEQUENCE</scope>
    <source>
        <strain evidence="1">CBS 315.58</strain>
    </source>
</reference>
<accession>A0AAN7ARG3</accession>
<sequence>MPLNADIFTEIINLAQISEATDPRDKVYGILALLPDAIRKNIQPHYADSYTAFDAYTEFSRACILGFRALTLCAHGEINMEPPRLKDSSLPARLLISPV</sequence>
<keyword evidence="2" id="KW-1185">Reference proteome</keyword>
<dbReference type="AlphaFoldDB" id="A0AAN7ARG3"/>
<name>A0AAN7ARG3_9PEZI</name>
<evidence type="ECO:0000313" key="2">
    <source>
        <dbReference type="Proteomes" id="UP001303160"/>
    </source>
</evidence>